<gene>
    <name evidence="3" type="ORF">IQ10_01924</name>
</gene>
<feature type="domain" description="NAD-dependent epimerase/dehydratase" evidence="2">
    <location>
        <begin position="4"/>
        <end position="228"/>
    </location>
</feature>
<dbReference type="OrthoDB" id="2938417at2"/>
<dbReference type="Proteomes" id="UP000315711">
    <property type="component" value="Unassembled WGS sequence"/>
</dbReference>
<evidence type="ECO:0000256" key="1">
    <source>
        <dbReference type="ARBA" id="ARBA00007637"/>
    </source>
</evidence>
<dbReference type="Pfam" id="PF01370">
    <property type="entry name" value="Epimerase"/>
    <property type="match status" value="1"/>
</dbReference>
<reference evidence="3 4" key="1">
    <citation type="journal article" date="2015" name="Stand. Genomic Sci.">
        <title>Genomic Encyclopedia of Bacterial and Archaeal Type Strains, Phase III: the genomes of soil and plant-associated and newly described type strains.</title>
        <authorList>
            <person name="Whitman W.B."/>
            <person name="Woyke T."/>
            <person name="Klenk H.P."/>
            <person name="Zhou Y."/>
            <person name="Lilburn T.G."/>
            <person name="Beck B.J."/>
            <person name="De Vos P."/>
            <person name="Vandamme P."/>
            <person name="Eisen J.A."/>
            <person name="Garrity G."/>
            <person name="Hugenholtz P."/>
            <person name="Kyrpides N.C."/>
        </authorList>
    </citation>
    <scope>NUCLEOTIDE SEQUENCE [LARGE SCALE GENOMIC DNA]</scope>
    <source>
        <strain evidence="3 4">CGMCC 1.10116</strain>
    </source>
</reference>
<name>A0A562QKB3_9BACI</name>
<dbReference type="EMBL" id="VLKZ01000004">
    <property type="protein sequence ID" value="TWI57218.1"/>
    <property type="molecule type" value="Genomic_DNA"/>
</dbReference>
<dbReference type="Gene3D" id="3.40.50.720">
    <property type="entry name" value="NAD(P)-binding Rossmann-like Domain"/>
    <property type="match status" value="1"/>
</dbReference>
<dbReference type="InterPro" id="IPR036291">
    <property type="entry name" value="NAD(P)-bd_dom_sf"/>
</dbReference>
<sequence length="299" mass="33994">MKKVLVTGGLGFIGYHLCERLILEGIEVIAVDEYPDRKKAEQEEMELRLGRNALFTIIRGKLEKMEMGTLLKDIDVIFHLAASTSIDSKWSTLARVIDNNVNLTKKLIEASPKTARIVYPSTIEVYGERTGIITERTPTNPTTPYGITKLASESLIQKLCPKRNMSYVILRLPTVYGPWQRDDMTYQQLLLGKIPPELDRSTLDILYVDDVVEAFLLAASTMKTNEVFHLTSCLDGAWFEGLQLLGVDPELYKKRCLKTTLLAEKSENLLGFQAKTTLKEGLAKQREHVTQWQKQQRFQ</sequence>
<dbReference type="RefSeq" id="WP_144450229.1">
    <property type="nucleotide sequence ID" value="NZ_VLKZ01000004.1"/>
</dbReference>
<protein>
    <submittedName>
        <fullName evidence="3">UDP-glucose 4-epimerase</fullName>
    </submittedName>
</protein>
<evidence type="ECO:0000313" key="4">
    <source>
        <dbReference type="Proteomes" id="UP000315711"/>
    </source>
</evidence>
<comment type="similarity">
    <text evidence="1">Belongs to the NAD(P)-dependent epimerase/dehydratase family.</text>
</comment>
<dbReference type="InterPro" id="IPR001509">
    <property type="entry name" value="Epimerase_deHydtase"/>
</dbReference>
<dbReference type="SUPFAM" id="SSF51735">
    <property type="entry name" value="NAD(P)-binding Rossmann-fold domains"/>
    <property type="match status" value="1"/>
</dbReference>
<organism evidence="3 4">
    <name type="scientific">Halalkalibacter nanhaiisediminis</name>
    <dbReference type="NCBI Taxonomy" id="688079"/>
    <lineage>
        <taxon>Bacteria</taxon>
        <taxon>Bacillati</taxon>
        <taxon>Bacillota</taxon>
        <taxon>Bacilli</taxon>
        <taxon>Bacillales</taxon>
        <taxon>Bacillaceae</taxon>
        <taxon>Halalkalibacter</taxon>
    </lineage>
</organism>
<evidence type="ECO:0000259" key="2">
    <source>
        <dbReference type="Pfam" id="PF01370"/>
    </source>
</evidence>
<proteinExistence type="inferred from homology"/>
<dbReference type="CDD" id="cd08946">
    <property type="entry name" value="SDR_e"/>
    <property type="match status" value="1"/>
</dbReference>
<comment type="caution">
    <text evidence="3">The sequence shown here is derived from an EMBL/GenBank/DDBJ whole genome shotgun (WGS) entry which is preliminary data.</text>
</comment>
<keyword evidence="4" id="KW-1185">Reference proteome</keyword>
<accession>A0A562QKB3</accession>
<dbReference type="PANTHER" id="PTHR43000">
    <property type="entry name" value="DTDP-D-GLUCOSE 4,6-DEHYDRATASE-RELATED"/>
    <property type="match status" value="1"/>
</dbReference>
<evidence type="ECO:0000313" key="3">
    <source>
        <dbReference type="EMBL" id="TWI57218.1"/>
    </source>
</evidence>
<dbReference type="AlphaFoldDB" id="A0A562QKB3"/>